<accession>A0A3L6KXQ3</accession>
<protein>
    <submittedName>
        <fullName evidence="1">Uncharacterized protein</fullName>
    </submittedName>
</protein>
<name>A0A3L6KXQ3_9TRYP</name>
<dbReference type="AlphaFoldDB" id="A0A3L6KXQ3"/>
<dbReference type="EMBL" id="QSBY01000010">
    <property type="protein sequence ID" value="RHW68646.1"/>
    <property type="molecule type" value="Genomic_DNA"/>
</dbReference>
<gene>
    <name evidence="1" type="ORF">DPX39_100090200</name>
</gene>
<comment type="caution">
    <text evidence="1">The sequence shown here is derived from an EMBL/GenBank/DDBJ whole genome shotgun (WGS) entry which is preliminary data.</text>
</comment>
<evidence type="ECO:0000313" key="1">
    <source>
        <dbReference type="EMBL" id="RHW68646.1"/>
    </source>
</evidence>
<dbReference type="Proteomes" id="UP000266743">
    <property type="component" value="Chromosome 10"/>
</dbReference>
<reference evidence="1" key="1">
    <citation type="submission" date="2018-09" db="EMBL/GenBank/DDBJ databases">
        <title>whole genome sequence of T. equiperdum IVM-t1 strain.</title>
        <authorList>
            <person name="Suganuma K."/>
        </authorList>
    </citation>
    <scope>NUCLEOTIDE SEQUENCE [LARGE SCALE GENOMIC DNA]</scope>
    <source>
        <strain evidence="1">IVM-t1</strain>
    </source>
</reference>
<sequence length="97" mass="10571">MHLDEMLKEIQDMQEKNWAAVERTDIILAKLCAFLDKLAHSLRFMATSQPSCGAGAVCSAGVAVTTHTHGESARGLRISRDIRTAAAGRPFETEVDD</sequence>
<proteinExistence type="predicted"/>
<organism evidence="1">
    <name type="scientific">Trypanosoma brucei equiperdum</name>
    <dbReference type="NCBI Taxonomy" id="630700"/>
    <lineage>
        <taxon>Eukaryota</taxon>
        <taxon>Discoba</taxon>
        <taxon>Euglenozoa</taxon>
        <taxon>Kinetoplastea</taxon>
        <taxon>Metakinetoplastina</taxon>
        <taxon>Trypanosomatida</taxon>
        <taxon>Trypanosomatidae</taxon>
        <taxon>Trypanosoma</taxon>
    </lineage>
</organism>